<proteinExistence type="predicted"/>
<dbReference type="EMBL" id="CP003382">
    <property type="protein sequence ID" value="AFZ67503.1"/>
    <property type="molecule type" value="Genomic_DNA"/>
</dbReference>
<feature type="domain" description="Macro" evidence="1">
    <location>
        <begin position="1"/>
        <end position="170"/>
    </location>
</feature>
<dbReference type="AlphaFoldDB" id="L0A0T1"/>
<evidence type="ECO:0000313" key="3">
    <source>
        <dbReference type="Proteomes" id="UP000010467"/>
    </source>
</evidence>
<dbReference type="InterPro" id="IPR002589">
    <property type="entry name" value="Macro_dom"/>
</dbReference>
<organism evidence="2 3">
    <name type="scientific">Deinococcus peraridilitoris (strain DSM 19664 / LMG 22246 / CIP 109416 / KR-200)</name>
    <dbReference type="NCBI Taxonomy" id="937777"/>
    <lineage>
        <taxon>Bacteria</taxon>
        <taxon>Thermotogati</taxon>
        <taxon>Deinococcota</taxon>
        <taxon>Deinococci</taxon>
        <taxon>Deinococcales</taxon>
        <taxon>Deinococcaceae</taxon>
        <taxon>Deinococcus</taxon>
    </lineage>
</organism>
<dbReference type="HOGENOM" id="CLU_046550_5_1_0"/>
<sequence length="173" mass="18304">MPLSLLQGDITQQRADALVTAANSRLAGGGGVDGAIHRAAGPGLLRYLRDIGHCPSGSAVISPAFGLARQGVRFVIHAVGPVWHGGQQGEAELLAATYRASLELAAQHGCQSVAFPAISTGIYRYPLEQAAQVSVRALLDGLRVYALDVRLVLHGEEALHAFERARVHLQTRT</sequence>
<keyword evidence="3" id="KW-1185">Reference proteome</keyword>
<dbReference type="PATRIC" id="fig|937777.3.peg.2013"/>
<dbReference type="OrthoDB" id="6194521at2"/>
<dbReference type="Proteomes" id="UP000010467">
    <property type="component" value="Chromosome"/>
</dbReference>
<dbReference type="Pfam" id="PF01661">
    <property type="entry name" value="Macro"/>
    <property type="match status" value="1"/>
</dbReference>
<dbReference type="STRING" id="937777.Deipe_2006"/>
<dbReference type="InterPro" id="IPR043472">
    <property type="entry name" value="Macro_dom-like"/>
</dbReference>
<dbReference type="SMART" id="SM00506">
    <property type="entry name" value="A1pp"/>
    <property type="match status" value="1"/>
</dbReference>
<dbReference type="eggNOG" id="COG2110">
    <property type="taxonomic scope" value="Bacteria"/>
</dbReference>
<dbReference type="PANTHER" id="PTHR11106">
    <property type="entry name" value="GANGLIOSIDE INDUCED DIFFERENTIATION ASSOCIATED PROTEIN 2-RELATED"/>
    <property type="match status" value="1"/>
</dbReference>
<dbReference type="Gene3D" id="3.40.220.10">
    <property type="entry name" value="Leucine Aminopeptidase, subunit E, domain 1"/>
    <property type="match status" value="1"/>
</dbReference>
<reference evidence="3" key="1">
    <citation type="submission" date="2012-03" db="EMBL/GenBank/DDBJ databases">
        <title>Complete sequence of chromosome of Deinococcus peraridilitoris DSM 19664.</title>
        <authorList>
            <person name="Lucas S."/>
            <person name="Copeland A."/>
            <person name="Lapidus A."/>
            <person name="Glavina del Rio T."/>
            <person name="Dalin E."/>
            <person name="Tice H."/>
            <person name="Bruce D."/>
            <person name="Goodwin L."/>
            <person name="Pitluck S."/>
            <person name="Peters L."/>
            <person name="Mikhailova N."/>
            <person name="Lu M."/>
            <person name="Kyrpides N."/>
            <person name="Mavromatis K."/>
            <person name="Ivanova N."/>
            <person name="Brettin T."/>
            <person name="Detter J.C."/>
            <person name="Han C."/>
            <person name="Larimer F."/>
            <person name="Land M."/>
            <person name="Hauser L."/>
            <person name="Markowitz V."/>
            <person name="Cheng J.-F."/>
            <person name="Hugenholtz P."/>
            <person name="Woyke T."/>
            <person name="Wu D."/>
            <person name="Pukall R."/>
            <person name="Steenblock K."/>
            <person name="Brambilla E."/>
            <person name="Klenk H.-P."/>
            <person name="Eisen J.A."/>
        </authorList>
    </citation>
    <scope>NUCLEOTIDE SEQUENCE [LARGE SCALE GENOMIC DNA]</scope>
    <source>
        <strain evidence="3">DSM 19664 / LMG 22246 / CIP 109416 / KR-200</strain>
    </source>
</reference>
<accession>L0A0T1</accession>
<dbReference type="SUPFAM" id="SSF52949">
    <property type="entry name" value="Macro domain-like"/>
    <property type="match status" value="1"/>
</dbReference>
<evidence type="ECO:0000259" key="1">
    <source>
        <dbReference type="PROSITE" id="PS51154"/>
    </source>
</evidence>
<name>L0A0T1_DEIPD</name>
<dbReference type="RefSeq" id="WP_015235808.1">
    <property type="nucleotide sequence ID" value="NC_019793.1"/>
</dbReference>
<protein>
    <submittedName>
        <fullName evidence="2">Putative phosphatase, C-terminal domain of histone macro H2A1 like protein</fullName>
    </submittedName>
</protein>
<dbReference type="CDD" id="cd02908">
    <property type="entry name" value="Macro_OAADPr_deacetylase"/>
    <property type="match status" value="1"/>
</dbReference>
<dbReference type="KEGG" id="dpd:Deipe_2006"/>
<dbReference type="PANTHER" id="PTHR11106:SF27">
    <property type="entry name" value="MACRO DOMAIN-CONTAINING PROTEIN"/>
    <property type="match status" value="1"/>
</dbReference>
<evidence type="ECO:0000313" key="2">
    <source>
        <dbReference type="EMBL" id="AFZ67503.1"/>
    </source>
</evidence>
<dbReference type="PROSITE" id="PS51154">
    <property type="entry name" value="MACRO"/>
    <property type="match status" value="1"/>
</dbReference>
<gene>
    <name evidence="2" type="ordered locus">Deipe_2006</name>
</gene>